<evidence type="ECO:0000259" key="1">
    <source>
        <dbReference type="PROSITE" id="PS51819"/>
    </source>
</evidence>
<dbReference type="SUPFAM" id="SSF54593">
    <property type="entry name" value="Glyoxalase/Bleomycin resistance protein/Dihydroxybiphenyl dioxygenase"/>
    <property type="match status" value="1"/>
</dbReference>
<dbReference type="RefSeq" id="WP_116392097.1">
    <property type="nucleotide sequence ID" value="NZ_QUQO01000001.1"/>
</dbReference>
<evidence type="ECO:0000313" key="2">
    <source>
        <dbReference type="EMBL" id="RFB05464.1"/>
    </source>
</evidence>
<dbReference type="Gene3D" id="3.10.180.10">
    <property type="entry name" value="2,3-Dihydroxybiphenyl 1,2-Dioxygenase, domain 1"/>
    <property type="match status" value="1"/>
</dbReference>
<dbReference type="Proteomes" id="UP000264589">
    <property type="component" value="Unassembled WGS sequence"/>
</dbReference>
<dbReference type="OrthoDB" id="6624781at2"/>
<dbReference type="AlphaFoldDB" id="A0A371RJ47"/>
<keyword evidence="3" id="KW-1185">Reference proteome</keyword>
<reference evidence="2 3" key="1">
    <citation type="submission" date="2018-08" db="EMBL/GenBank/DDBJ databases">
        <title>Parvularcula sp. SM1705, isolated from surface water of the South Sea China.</title>
        <authorList>
            <person name="Sun L."/>
        </authorList>
    </citation>
    <scope>NUCLEOTIDE SEQUENCE [LARGE SCALE GENOMIC DNA]</scope>
    <source>
        <strain evidence="2 3">SM1705</strain>
    </source>
</reference>
<dbReference type="InParanoid" id="A0A371RJ47"/>
<dbReference type="PROSITE" id="PS51819">
    <property type="entry name" value="VOC"/>
    <property type="match status" value="1"/>
</dbReference>
<name>A0A371RJ47_9PROT</name>
<evidence type="ECO:0000313" key="3">
    <source>
        <dbReference type="Proteomes" id="UP000264589"/>
    </source>
</evidence>
<feature type="domain" description="VOC" evidence="1">
    <location>
        <begin position="1"/>
        <end position="118"/>
    </location>
</feature>
<dbReference type="CDD" id="cd08350">
    <property type="entry name" value="BLMT_like"/>
    <property type="match status" value="1"/>
</dbReference>
<dbReference type="InterPro" id="IPR037523">
    <property type="entry name" value="VOC_core"/>
</dbReference>
<sequence length="122" mass="13718">MASRVTANLPSADFDRTEEFYGRLGFARGYRDEGWMILANGPYEIEFFPMNIDPASSWFSACLRTDDLDGLYETFSAAGLPQDDKAIPRLGEPVVEPHGIRLFYMLDPDGSLIRVIDEAYQG</sequence>
<proteinExistence type="predicted"/>
<protein>
    <submittedName>
        <fullName evidence="2">Bleomycin resistance protein</fullName>
    </submittedName>
</protein>
<dbReference type="InterPro" id="IPR029068">
    <property type="entry name" value="Glyas_Bleomycin-R_OHBP_Dase"/>
</dbReference>
<accession>A0A371RJ47</accession>
<comment type="caution">
    <text evidence="2">The sequence shown here is derived from an EMBL/GenBank/DDBJ whole genome shotgun (WGS) entry which is preliminary data.</text>
</comment>
<organism evidence="2 3">
    <name type="scientific">Parvularcula marina</name>
    <dbReference type="NCBI Taxonomy" id="2292771"/>
    <lineage>
        <taxon>Bacteria</taxon>
        <taxon>Pseudomonadati</taxon>
        <taxon>Pseudomonadota</taxon>
        <taxon>Alphaproteobacteria</taxon>
        <taxon>Parvularculales</taxon>
        <taxon>Parvularculaceae</taxon>
        <taxon>Parvularcula</taxon>
    </lineage>
</organism>
<gene>
    <name evidence="2" type="ORF">DX908_09455</name>
</gene>
<dbReference type="EMBL" id="QUQO01000001">
    <property type="protein sequence ID" value="RFB05464.1"/>
    <property type="molecule type" value="Genomic_DNA"/>
</dbReference>